<dbReference type="EMBL" id="QFNF01000016">
    <property type="protein sequence ID" value="PZO77832.1"/>
    <property type="molecule type" value="Genomic_DNA"/>
</dbReference>
<comment type="caution">
    <text evidence="2">The sequence shown here is derived from an EMBL/GenBank/DDBJ whole genome shotgun (WGS) entry which is preliminary data.</text>
</comment>
<dbReference type="InterPro" id="IPR010333">
    <property type="entry name" value="VirJ"/>
</dbReference>
<dbReference type="SUPFAM" id="SSF53474">
    <property type="entry name" value="alpha/beta-Hydrolases"/>
    <property type="match status" value="1"/>
</dbReference>
<dbReference type="Proteomes" id="UP000248614">
    <property type="component" value="Unassembled WGS sequence"/>
</dbReference>
<gene>
    <name evidence="2" type="ORF">DI632_07850</name>
</gene>
<proteinExistence type="predicted"/>
<evidence type="ECO:0000313" key="3">
    <source>
        <dbReference type="Proteomes" id="UP000248614"/>
    </source>
</evidence>
<dbReference type="Gene3D" id="3.40.50.1820">
    <property type="entry name" value="alpha/beta hydrolase"/>
    <property type="match status" value="1"/>
</dbReference>
<feature type="domain" description="Bacterial virulence" evidence="1">
    <location>
        <begin position="56"/>
        <end position="243"/>
    </location>
</feature>
<dbReference type="InterPro" id="IPR029058">
    <property type="entry name" value="AB_hydrolase_fold"/>
</dbReference>
<dbReference type="AlphaFoldDB" id="A0A2W4ZBC0"/>
<name>A0A2W4ZBC0_9SPHN</name>
<sequence>MTLSRPARRRRLRRRIGIGALLAGLLVLLGLAAPALHLIDNQPLRLFDGGKRHPSVVAVYVSGDMGLRFGLGRVVVPALAAHGIPVVGVSSPVNFGTRKTRGEVEAVIAGAIRTALARTGAQRVILMGQSFGADMVSATAPDLPADLRARIAAISVVVPAQTVYFRSDPTGILYHGTPDARPAAALRALTWAPVVCIYGQEESESLCPTLRGGGAQVVGLPGGHFLGHDDQLVIATILATLRTADPTILASGA</sequence>
<evidence type="ECO:0000313" key="2">
    <source>
        <dbReference type="EMBL" id="PZO77832.1"/>
    </source>
</evidence>
<protein>
    <submittedName>
        <fullName evidence="2">Type IV secretion system protein VirJ</fullName>
    </submittedName>
</protein>
<accession>A0A2W4ZBC0</accession>
<organism evidence="2 3">
    <name type="scientific">Sphingomonas hengshuiensis</name>
    <dbReference type="NCBI Taxonomy" id="1609977"/>
    <lineage>
        <taxon>Bacteria</taxon>
        <taxon>Pseudomonadati</taxon>
        <taxon>Pseudomonadota</taxon>
        <taxon>Alphaproteobacteria</taxon>
        <taxon>Sphingomonadales</taxon>
        <taxon>Sphingomonadaceae</taxon>
        <taxon>Sphingomonas</taxon>
    </lineage>
</organism>
<dbReference type="Pfam" id="PF06057">
    <property type="entry name" value="VirJ"/>
    <property type="match status" value="1"/>
</dbReference>
<evidence type="ECO:0000259" key="1">
    <source>
        <dbReference type="Pfam" id="PF06057"/>
    </source>
</evidence>
<reference evidence="2 3" key="1">
    <citation type="submission" date="2017-08" db="EMBL/GenBank/DDBJ databases">
        <title>Infants hospitalized years apart are colonized by the same room-sourced microbial strains.</title>
        <authorList>
            <person name="Brooks B."/>
            <person name="Olm M.R."/>
            <person name="Firek B.A."/>
            <person name="Baker R."/>
            <person name="Thomas B.C."/>
            <person name="Morowitz M.J."/>
            <person name="Banfield J.F."/>
        </authorList>
    </citation>
    <scope>NUCLEOTIDE SEQUENCE [LARGE SCALE GENOMIC DNA]</scope>
    <source>
        <strain evidence="2">S2_018_000_R3_110</strain>
    </source>
</reference>